<dbReference type="Proteomes" id="UP000014174">
    <property type="component" value="Unassembled WGS sequence"/>
</dbReference>
<dbReference type="GO" id="GO:0046872">
    <property type="term" value="F:metal ion binding"/>
    <property type="evidence" value="ECO:0007669"/>
    <property type="project" value="UniProtKB-KW"/>
</dbReference>
<dbReference type="RefSeq" id="WP_016196519.1">
    <property type="nucleotide sequence ID" value="NZ_AQPN01000110.1"/>
</dbReference>
<organism evidence="4 5">
    <name type="scientific">Arcticibacter svalbardensis MN12-7</name>
    <dbReference type="NCBI Taxonomy" id="1150600"/>
    <lineage>
        <taxon>Bacteria</taxon>
        <taxon>Pseudomonadati</taxon>
        <taxon>Bacteroidota</taxon>
        <taxon>Sphingobacteriia</taxon>
        <taxon>Sphingobacteriales</taxon>
        <taxon>Sphingobacteriaceae</taxon>
        <taxon>Arcticibacter</taxon>
    </lineage>
</organism>
<keyword evidence="2 3" id="KW-0479">Metal-binding</keyword>
<dbReference type="InterPro" id="IPR007837">
    <property type="entry name" value="DinB"/>
</dbReference>
<accession>R9GP19</accession>
<protein>
    <submittedName>
        <fullName evidence="4">DinB family protein</fullName>
    </submittedName>
</protein>
<evidence type="ECO:0000256" key="2">
    <source>
        <dbReference type="ARBA" id="ARBA00022723"/>
    </source>
</evidence>
<name>R9GP19_9SPHI</name>
<evidence type="ECO:0000256" key="1">
    <source>
        <dbReference type="ARBA" id="ARBA00008635"/>
    </source>
</evidence>
<proteinExistence type="inferred from homology"/>
<dbReference type="OrthoDB" id="119432at2"/>
<gene>
    <name evidence="4" type="ORF">ADIARSV_3290</name>
</gene>
<evidence type="ECO:0000313" key="4">
    <source>
        <dbReference type="EMBL" id="EOR93577.1"/>
    </source>
</evidence>
<feature type="binding site" evidence="3">
    <location>
        <position position="131"/>
    </location>
    <ligand>
        <name>a divalent metal cation</name>
        <dbReference type="ChEBI" id="CHEBI:60240"/>
    </ligand>
</feature>
<feature type="binding site" evidence="3">
    <location>
        <position position="48"/>
    </location>
    <ligand>
        <name>a divalent metal cation</name>
        <dbReference type="ChEBI" id="CHEBI:60240"/>
    </ligand>
</feature>
<keyword evidence="5" id="KW-1185">Reference proteome</keyword>
<reference evidence="4 5" key="1">
    <citation type="journal article" date="2013" name="Genome Announc.">
        <title>Draft Genome Sequence of Arcticibacter svalbardensis Strain MN12-7T, a Member of the Family Sphingobacteriaceae Isolated from an Arctic Soil Sample.</title>
        <authorList>
            <person name="Shivaji S."/>
            <person name="Ara S."/>
            <person name="Prasad S."/>
            <person name="Manasa B.P."/>
            <person name="Begum Z."/>
            <person name="Singh A."/>
            <person name="Kumar Pinnaka A."/>
        </authorList>
    </citation>
    <scope>NUCLEOTIDE SEQUENCE [LARGE SCALE GENOMIC DNA]</scope>
    <source>
        <strain evidence="4 5">MN12-7</strain>
    </source>
</reference>
<dbReference type="PATRIC" id="fig|1150600.3.peg.3258"/>
<dbReference type="EMBL" id="AQPN01000110">
    <property type="protein sequence ID" value="EOR93577.1"/>
    <property type="molecule type" value="Genomic_DNA"/>
</dbReference>
<comment type="caution">
    <text evidence="4">The sequence shown here is derived from an EMBL/GenBank/DDBJ whole genome shotgun (WGS) entry which is preliminary data.</text>
</comment>
<feature type="binding site" evidence="3">
    <location>
        <position position="127"/>
    </location>
    <ligand>
        <name>a divalent metal cation</name>
        <dbReference type="ChEBI" id="CHEBI:60240"/>
    </ligand>
</feature>
<dbReference type="Pfam" id="PF05163">
    <property type="entry name" value="DinB"/>
    <property type="match status" value="1"/>
</dbReference>
<dbReference type="STRING" id="1150600.ADIARSV_3290"/>
<dbReference type="SUPFAM" id="SSF109854">
    <property type="entry name" value="DinB/YfiT-like putative metalloenzymes"/>
    <property type="match status" value="1"/>
</dbReference>
<sequence length="166" mass="19404">MYRNIYDFLTDWKNESESTIKVFYVITEEIRQVKINENVRSLERLAWHLTQTITEMGHKAGLFPVDHLENSPIPESIVELVNTYQDYCEQLSKAVNSKWTDSSLEDKVNMYGEEWEKGKILQVLIIHQTHHRAQMTVIMRMLGLPVPGIYGPSKEEWANMGMQAME</sequence>
<dbReference type="Gene3D" id="1.20.120.450">
    <property type="entry name" value="dinb family like domain"/>
    <property type="match status" value="1"/>
</dbReference>
<dbReference type="eggNOG" id="COG2318">
    <property type="taxonomic scope" value="Bacteria"/>
</dbReference>
<evidence type="ECO:0000256" key="3">
    <source>
        <dbReference type="PIRSR" id="PIRSR607837-1"/>
    </source>
</evidence>
<comment type="similarity">
    <text evidence="1">Belongs to the DinB family.</text>
</comment>
<dbReference type="AlphaFoldDB" id="R9GP19"/>
<dbReference type="InterPro" id="IPR034660">
    <property type="entry name" value="DinB/YfiT-like"/>
</dbReference>
<evidence type="ECO:0000313" key="5">
    <source>
        <dbReference type="Proteomes" id="UP000014174"/>
    </source>
</evidence>